<dbReference type="RefSeq" id="WP_317488438.1">
    <property type="nucleotide sequence ID" value="NZ_CP136051.1"/>
</dbReference>
<dbReference type="PANTHER" id="PTHR43143">
    <property type="entry name" value="METALLOPHOSPHOESTERASE, CALCINEURIN SUPERFAMILY"/>
    <property type="match status" value="1"/>
</dbReference>
<protein>
    <submittedName>
        <fullName evidence="4">Metallophosphoesterase</fullName>
    </submittedName>
</protein>
<dbReference type="Pfam" id="PF16371">
    <property type="entry name" value="MetallophosN"/>
    <property type="match status" value="1"/>
</dbReference>
<dbReference type="SUPFAM" id="SSF117074">
    <property type="entry name" value="Hypothetical protein PA1324"/>
    <property type="match status" value="1"/>
</dbReference>
<evidence type="ECO:0000259" key="3">
    <source>
        <dbReference type="Pfam" id="PF16371"/>
    </source>
</evidence>
<feature type="signal peptide" evidence="1">
    <location>
        <begin position="1"/>
        <end position="18"/>
    </location>
</feature>
<accession>A0ABZ0INW5</accession>
<evidence type="ECO:0000313" key="5">
    <source>
        <dbReference type="Proteomes" id="UP001302349"/>
    </source>
</evidence>
<keyword evidence="5" id="KW-1185">Reference proteome</keyword>
<dbReference type="InterPro" id="IPR004843">
    <property type="entry name" value="Calcineurin-like_PHP"/>
</dbReference>
<dbReference type="SUPFAM" id="SSF56300">
    <property type="entry name" value="Metallo-dependent phosphatases"/>
    <property type="match status" value="1"/>
</dbReference>
<dbReference type="Proteomes" id="UP001302349">
    <property type="component" value="Chromosome"/>
</dbReference>
<dbReference type="EMBL" id="CP136051">
    <property type="protein sequence ID" value="WOK05680.1"/>
    <property type="molecule type" value="Genomic_DNA"/>
</dbReference>
<name>A0ABZ0INW5_9BACT</name>
<evidence type="ECO:0000313" key="4">
    <source>
        <dbReference type="EMBL" id="WOK05680.1"/>
    </source>
</evidence>
<reference evidence="4 5" key="1">
    <citation type="journal article" date="2023" name="Microbiol. Resour. Announc.">
        <title>Complete Genome Sequence of Imperialibacter roseus strain P4T.</title>
        <authorList>
            <person name="Tizabi D.R."/>
            <person name="Bachvaroff T."/>
            <person name="Hill R.T."/>
        </authorList>
    </citation>
    <scope>NUCLEOTIDE SEQUENCE [LARGE SCALE GENOMIC DNA]</scope>
    <source>
        <strain evidence="4 5">P4T</strain>
    </source>
</reference>
<dbReference type="Pfam" id="PF00149">
    <property type="entry name" value="Metallophos"/>
    <property type="match status" value="1"/>
</dbReference>
<dbReference type="InterPro" id="IPR032285">
    <property type="entry name" value="Metallophos_N"/>
</dbReference>
<feature type="domain" description="Calcineurin-like phosphoesterase" evidence="2">
    <location>
        <begin position="109"/>
        <end position="329"/>
    </location>
</feature>
<organism evidence="4 5">
    <name type="scientific">Imperialibacter roseus</name>
    <dbReference type="NCBI Taxonomy" id="1324217"/>
    <lineage>
        <taxon>Bacteria</taxon>
        <taxon>Pseudomonadati</taxon>
        <taxon>Bacteroidota</taxon>
        <taxon>Cytophagia</taxon>
        <taxon>Cytophagales</taxon>
        <taxon>Flammeovirgaceae</taxon>
        <taxon>Imperialibacter</taxon>
    </lineage>
</organism>
<keyword evidence="1" id="KW-0732">Signal</keyword>
<dbReference type="InterPro" id="IPR029052">
    <property type="entry name" value="Metallo-depent_PP-like"/>
</dbReference>
<gene>
    <name evidence="4" type="ORF">RT717_21630</name>
</gene>
<feature type="domain" description="Calcineurin-like phosphoesterase N-terminal" evidence="3">
    <location>
        <begin position="35"/>
        <end position="90"/>
    </location>
</feature>
<dbReference type="Gene3D" id="3.60.21.10">
    <property type="match status" value="1"/>
</dbReference>
<dbReference type="InterPro" id="IPR051918">
    <property type="entry name" value="STPP_CPPED1"/>
</dbReference>
<evidence type="ECO:0000256" key="1">
    <source>
        <dbReference type="SAM" id="SignalP"/>
    </source>
</evidence>
<proteinExistence type="predicted"/>
<evidence type="ECO:0000259" key="2">
    <source>
        <dbReference type="Pfam" id="PF00149"/>
    </source>
</evidence>
<dbReference type="PANTHER" id="PTHR43143:SF1">
    <property type="entry name" value="SERINE_THREONINE-PROTEIN PHOSPHATASE CPPED1"/>
    <property type="match status" value="1"/>
</dbReference>
<sequence length="388" mass="43684">MKTLFTLIFIIAALPLFAQDTEIIGVVFHDVNGNGRKDAKEAGLPNVTVSDQAITTVTDEKGEFTLTSTTDFPYVFITQPTGYTGKYYYPKAATVTFALAKSKDQKEFTFIHASDTHVDSLNLLRIARLRQMVDSIGPAFVIVSGDLIRDALRVNEATASNYYKMYLAEISKFSMPVYSGVGNHELFGIERDKSLVSSEHPLYGKKMFRHFLGPDYYSFNYGGIHFISIDGVDYQNLYYFGGVDSLQLAWLENDLKYVAPNMPIVTFNHIPFVSPGFSFQDYDNDVFYGPSLLMQNGKLEHRHIVYNYNEVRKRIGKRPYPLALSGHYHAAMEGAMIGDQTRFVQTSAITRPGEFEHEAGFTVRSGFTVYKVKDGEIVSSEFVPLNLP</sequence>
<feature type="chain" id="PRO_5046448848" evidence="1">
    <location>
        <begin position="19"/>
        <end position="388"/>
    </location>
</feature>